<dbReference type="EMBL" id="JBHTBJ010000011">
    <property type="protein sequence ID" value="MFC7275803.1"/>
    <property type="molecule type" value="Genomic_DNA"/>
</dbReference>
<dbReference type="RefSeq" id="WP_378969330.1">
    <property type="nucleotide sequence ID" value="NZ_JBHTBJ010000011.1"/>
</dbReference>
<keyword evidence="2" id="KW-1185">Reference proteome</keyword>
<evidence type="ECO:0000313" key="2">
    <source>
        <dbReference type="Proteomes" id="UP001596548"/>
    </source>
</evidence>
<accession>A0ABW2HUI7</accession>
<dbReference type="Proteomes" id="UP001596548">
    <property type="component" value="Unassembled WGS sequence"/>
</dbReference>
<reference evidence="2" key="1">
    <citation type="journal article" date="2019" name="Int. J. Syst. Evol. Microbiol.">
        <title>The Global Catalogue of Microorganisms (GCM) 10K type strain sequencing project: providing services to taxonomists for standard genome sequencing and annotation.</title>
        <authorList>
            <consortium name="The Broad Institute Genomics Platform"/>
            <consortium name="The Broad Institute Genome Sequencing Center for Infectious Disease"/>
            <person name="Wu L."/>
            <person name="Ma J."/>
        </authorList>
    </citation>
    <scope>NUCLEOTIDE SEQUENCE [LARGE SCALE GENOMIC DNA]</scope>
    <source>
        <strain evidence="2">XZYJT-10</strain>
    </source>
</reference>
<comment type="caution">
    <text evidence="1">The sequence shown here is derived from an EMBL/GenBank/DDBJ whole genome shotgun (WGS) entry which is preliminary data.</text>
</comment>
<sequence length="40" mass="4267">MAALRRTEALAVEMADDAGVLEGLSCEAAEHIGDRLIVRL</sequence>
<name>A0ABW2HUI7_9ACTN</name>
<protein>
    <submittedName>
        <fullName evidence="1">Uncharacterized protein</fullName>
    </submittedName>
</protein>
<gene>
    <name evidence="1" type="ORF">ACFQS1_17575</name>
</gene>
<organism evidence="1 2">
    <name type="scientific">Paractinoplanes rhizophilus</name>
    <dbReference type="NCBI Taxonomy" id="1416877"/>
    <lineage>
        <taxon>Bacteria</taxon>
        <taxon>Bacillati</taxon>
        <taxon>Actinomycetota</taxon>
        <taxon>Actinomycetes</taxon>
        <taxon>Micromonosporales</taxon>
        <taxon>Micromonosporaceae</taxon>
        <taxon>Paractinoplanes</taxon>
    </lineage>
</organism>
<proteinExistence type="predicted"/>
<evidence type="ECO:0000313" key="1">
    <source>
        <dbReference type="EMBL" id="MFC7275803.1"/>
    </source>
</evidence>